<evidence type="ECO:0000256" key="2">
    <source>
        <dbReference type="ARBA" id="ARBA00022763"/>
    </source>
</evidence>
<dbReference type="Pfam" id="PF02151">
    <property type="entry name" value="UVR"/>
    <property type="match status" value="1"/>
</dbReference>
<sequence length="611" mass="67712">MPDLPVRHFDFRGFVRALPDRPGVYCMRGESGAVLYVGKAKRLKARVGSYFRRTGQSAKTRAMMKHVADIQVTMTRTEAEALLLESNLIKAHRPRYNVVLRDDKSYPYVHLTGNHAFARIRFYRGAYRRDGRLFGPYPNAGAVRAALKELQRLFRLRVCEDTDFAHRERPCLQHQMGRCSAPCVGLITEAEYAQDVRDAVRFLAGQGQEVIDDLAGRMEAAAARLEFERAAVYRDRIARLQQVAVRQDVTTQSGDADIIAVAMDGGTTVVSLGLVRGGQHLGYQVFIPQVPADTSPAELRAAFLSQHYEHVPPPPEILLDGEIDDAELIIEALSIQAGHAVMVRQPQRGQRQRWIESASANATQALRLQQTSRANLEARFGDLAVALGWSEVPRRLECFDVSHTQGEATVASCVVFDAEGPVKSAYRRFNITSVGGGDDYGALREAIYRRYERLIREEAALPDIVFIDGGRGQLGVAEAVVAELGIPEIGLVGVAKGPARKAGEEQLFLSSASAPLRLAPHRPALHLIQQIRDEAHRFAITGHRQRRAKARTRSVLEDIPGLGPKRRQQLLRQFGGLKQIMHAGVAELSQVPGISDSLARRIHADLHPELE</sequence>
<dbReference type="GO" id="GO:0005737">
    <property type="term" value="C:cytoplasm"/>
    <property type="evidence" value="ECO:0007669"/>
    <property type="project" value="UniProtKB-SubCell"/>
</dbReference>
<dbReference type="GO" id="GO:0009432">
    <property type="term" value="P:SOS response"/>
    <property type="evidence" value="ECO:0007669"/>
    <property type="project" value="UniProtKB-UniRule"/>
</dbReference>
<keyword evidence="5 7" id="KW-0234">DNA repair</keyword>
<dbReference type="FunFam" id="3.40.1440.10:FF:000001">
    <property type="entry name" value="UvrABC system protein C"/>
    <property type="match status" value="1"/>
</dbReference>
<dbReference type="InterPro" id="IPR001162">
    <property type="entry name" value="UvrC_RNase_H_dom"/>
</dbReference>
<dbReference type="InterPro" id="IPR036876">
    <property type="entry name" value="UVR_dom_sf"/>
</dbReference>
<feature type="domain" description="UvrC family homology region profile" evidence="10">
    <location>
        <begin position="258"/>
        <end position="481"/>
    </location>
</feature>
<evidence type="ECO:0000259" key="8">
    <source>
        <dbReference type="PROSITE" id="PS50151"/>
    </source>
</evidence>
<keyword evidence="6 7" id="KW-0742">SOS response</keyword>
<evidence type="ECO:0000313" key="11">
    <source>
        <dbReference type="EMBL" id="TFZ82932.1"/>
    </source>
</evidence>
<evidence type="ECO:0000256" key="1">
    <source>
        <dbReference type="ARBA" id="ARBA00022490"/>
    </source>
</evidence>
<dbReference type="InterPro" id="IPR003583">
    <property type="entry name" value="Hlx-hairpin-Hlx_DNA-bd_motif"/>
</dbReference>
<keyword evidence="4 7" id="KW-0267">Excision nuclease</keyword>
<dbReference type="InterPro" id="IPR035901">
    <property type="entry name" value="GIY-YIG_endonuc_sf"/>
</dbReference>
<evidence type="ECO:0000256" key="6">
    <source>
        <dbReference type="ARBA" id="ARBA00023236"/>
    </source>
</evidence>
<comment type="function">
    <text evidence="7">The UvrABC repair system catalyzes the recognition and processing of DNA lesions. UvrC both incises the 5' and 3' sides of the lesion. The N-terminal half is responsible for the 3' incision and the C-terminal half is responsible for the 5' incision.</text>
</comment>
<evidence type="ECO:0000256" key="4">
    <source>
        <dbReference type="ARBA" id="ARBA00022881"/>
    </source>
</evidence>
<keyword evidence="12" id="KW-1185">Reference proteome</keyword>
<dbReference type="GO" id="GO:0006289">
    <property type="term" value="P:nucleotide-excision repair"/>
    <property type="evidence" value="ECO:0007669"/>
    <property type="project" value="UniProtKB-UniRule"/>
</dbReference>
<dbReference type="SMART" id="SM00465">
    <property type="entry name" value="GIYc"/>
    <property type="match status" value="1"/>
</dbReference>
<dbReference type="AlphaFoldDB" id="A0A4Z0FAY3"/>
<dbReference type="Gene3D" id="3.40.1440.10">
    <property type="entry name" value="GIY-YIG endonuclease"/>
    <property type="match status" value="1"/>
</dbReference>
<dbReference type="SUPFAM" id="SSF46600">
    <property type="entry name" value="C-terminal UvrC-binding domain of UvrB"/>
    <property type="match status" value="1"/>
</dbReference>
<evidence type="ECO:0000256" key="7">
    <source>
        <dbReference type="HAMAP-Rule" id="MF_00203"/>
    </source>
</evidence>
<dbReference type="NCBIfam" id="TIGR00194">
    <property type="entry name" value="uvrC"/>
    <property type="match status" value="1"/>
</dbReference>
<dbReference type="OrthoDB" id="9804933at2"/>
<protein>
    <recommendedName>
        <fullName evidence="7">UvrABC system protein C</fullName>
        <shortName evidence="7">Protein UvrC</shortName>
    </recommendedName>
    <alternativeName>
        <fullName evidence="7">Excinuclease ABC subunit C</fullName>
    </alternativeName>
</protein>
<dbReference type="Gene3D" id="1.10.150.20">
    <property type="entry name" value="5' to 3' exonuclease, C-terminal subdomain"/>
    <property type="match status" value="1"/>
</dbReference>
<dbReference type="InterPro" id="IPR000305">
    <property type="entry name" value="GIY-YIG_endonuc"/>
</dbReference>
<comment type="similarity">
    <text evidence="7">Belongs to the UvrC family.</text>
</comment>
<dbReference type="InterPro" id="IPR038476">
    <property type="entry name" value="UvrC_RNase_H_dom_sf"/>
</dbReference>
<dbReference type="Gene3D" id="3.30.420.340">
    <property type="entry name" value="UvrC, RNAse H endonuclease domain"/>
    <property type="match status" value="1"/>
</dbReference>
<accession>A0A4Z0FAY3</accession>
<dbReference type="Pfam" id="PF22920">
    <property type="entry name" value="UvrC_RNaseH"/>
    <property type="match status" value="1"/>
</dbReference>
<dbReference type="GO" id="GO:0003677">
    <property type="term" value="F:DNA binding"/>
    <property type="evidence" value="ECO:0007669"/>
    <property type="project" value="UniProtKB-UniRule"/>
</dbReference>
<feature type="domain" description="UVR" evidence="8">
    <location>
        <begin position="208"/>
        <end position="243"/>
    </location>
</feature>
<evidence type="ECO:0000256" key="3">
    <source>
        <dbReference type="ARBA" id="ARBA00022769"/>
    </source>
</evidence>
<evidence type="ECO:0000313" key="12">
    <source>
        <dbReference type="Proteomes" id="UP000297890"/>
    </source>
</evidence>
<dbReference type="SUPFAM" id="SSF82771">
    <property type="entry name" value="GIY-YIG endonuclease"/>
    <property type="match status" value="1"/>
</dbReference>
<dbReference type="InterPro" id="IPR010994">
    <property type="entry name" value="RuvA_2-like"/>
</dbReference>
<dbReference type="InterPro" id="IPR001943">
    <property type="entry name" value="UVR_dom"/>
</dbReference>
<dbReference type="PROSITE" id="PS50151">
    <property type="entry name" value="UVR"/>
    <property type="match status" value="1"/>
</dbReference>
<dbReference type="InterPro" id="IPR047296">
    <property type="entry name" value="GIY-YIG_UvrC_Cho"/>
</dbReference>
<dbReference type="EMBL" id="SRIO01000006">
    <property type="protein sequence ID" value="TFZ82932.1"/>
    <property type="molecule type" value="Genomic_DNA"/>
</dbReference>
<dbReference type="PROSITE" id="PS50164">
    <property type="entry name" value="GIY_YIG"/>
    <property type="match status" value="1"/>
</dbReference>
<keyword evidence="2 7" id="KW-0227">DNA damage</keyword>
<name>A0A4Z0FAY3_9GAMM</name>
<keyword evidence="3 7" id="KW-0228">DNA excision</keyword>
<evidence type="ECO:0000259" key="10">
    <source>
        <dbReference type="PROSITE" id="PS50165"/>
    </source>
</evidence>
<dbReference type="SUPFAM" id="SSF47781">
    <property type="entry name" value="RuvA domain 2-like"/>
    <property type="match status" value="1"/>
</dbReference>
<dbReference type="GO" id="GO:0009380">
    <property type="term" value="C:excinuclease repair complex"/>
    <property type="evidence" value="ECO:0007669"/>
    <property type="project" value="InterPro"/>
</dbReference>
<comment type="subunit">
    <text evidence="7">Interacts with UvrB in an incision complex.</text>
</comment>
<dbReference type="SMART" id="SM00278">
    <property type="entry name" value="HhH1"/>
    <property type="match status" value="2"/>
</dbReference>
<gene>
    <name evidence="7 11" type="primary">uvrC</name>
    <name evidence="11" type="ORF">E4680_06590</name>
</gene>
<dbReference type="RefSeq" id="WP_135281602.1">
    <property type="nucleotide sequence ID" value="NZ_SRIO01000006.1"/>
</dbReference>
<dbReference type="HAMAP" id="MF_00203">
    <property type="entry name" value="UvrC"/>
    <property type="match status" value="1"/>
</dbReference>
<dbReference type="Pfam" id="PF08459">
    <property type="entry name" value="UvrC_RNaseH_dom"/>
    <property type="match status" value="1"/>
</dbReference>
<dbReference type="Pfam" id="PF01541">
    <property type="entry name" value="GIY-YIG"/>
    <property type="match status" value="1"/>
</dbReference>
<dbReference type="PANTHER" id="PTHR30562:SF1">
    <property type="entry name" value="UVRABC SYSTEM PROTEIN C"/>
    <property type="match status" value="1"/>
</dbReference>
<comment type="caution">
    <text evidence="11">The sequence shown here is derived from an EMBL/GenBank/DDBJ whole genome shotgun (WGS) entry which is preliminary data.</text>
</comment>
<comment type="subcellular location">
    <subcellularLocation>
        <location evidence="7">Cytoplasm</location>
    </subcellularLocation>
</comment>
<dbReference type="InterPro" id="IPR004791">
    <property type="entry name" value="UvrC"/>
</dbReference>
<keyword evidence="11" id="KW-0378">Hydrolase</keyword>
<reference evidence="11 12" key="1">
    <citation type="journal article" date="2019" name="ISME J.">
        <title>Candidatus Macondimonas diazotrophica, a novel gammaproteobacterial genus dominating crude-oil-contaminated coastal sediments.</title>
        <authorList>
            <person name="Karthikeyan S."/>
            <person name="Konstantinidis K."/>
        </authorList>
    </citation>
    <scope>NUCLEOTIDE SEQUENCE [LARGE SCALE GENOMIC DNA]</scope>
    <source>
        <strain evidence="11 12">KTK01</strain>
    </source>
</reference>
<dbReference type="NCBIfam" id="NF001824">
    <property type="entry name" value="PRK00558.1-5"/>
    <property type="match status" value="1"/>
</dbReference>
<dbReference type="PROSITE" id="PS50165">
    <property type="entry name" value="UVRC"/>
    <property type="match status" value="1"/>
</dbReference>
<feature type="domain" description="GIY-YIG" evidence="9">
    <location>
        <begin position="20"/>
        <end position="98"/>
    </location>
</feature>
<proteinExistence type="inferred from homology"/>
<dbReference type="InterPro" id="IPR050066">
    <property type="entry name" value="UvrABC_protein_C"/>
</dbReference>
<dbReference type="Gene3D" id="4.10.860.10">
    <property type="entry name" value="UVR domain"/>
    <property type="match status" value="1"/>
</dbReference>
<dbReference type="Proteomes" id="UP000297890">
    <property type="component" value="Unassembled WGS sequence"/>
</dbReference>
<dbReference type="FunFam" id="3.30.420.340:FF:000001">
    <property type="entry name" value="UvrABC system protein C"/>
    <property type="match status" value="1"/>
</dbReference>
<keyword evidence="1 7" id="KW-0963">Cytoplasm</keyword>
<evidence type="ECO:0000256" key="5">
    <source>
        <dbReference type="ARBA" id="ARBA00023204"/>
    </source>
</evidence>
<dbReference type="PANTHER" id="PTHR30562">
    <property type="entry name" value="UVRC/OXIDOREDUCTASE"/>
    <property type="match status" value="1"/>
</dbReference>
<dbReference type="CDD" id="cd10434">
    <property type="entry name" value="GIY-YIG_UvrC_Cho"/>
    <property type="match status" value="1"/>
</dbReference>
<evidence type="ECO:0000259" key="9">
    <source>
        <dbReference type="PROSITE" id="PS50164"/>
    </source>
</evidence>
<dbReference type="GO" id="GO:0009381">
    <property type="term" value="F:excinuclease ABC activity"/>
    <property type="evidence" value="ECO:0007669"/>
    <property type="project" value="UniProtKB-UniRule"/>
</dbReference>
<dbReference type="Pfam" id="PF14520">
    <property type="entry name" value="HHH_5"/>
    <property type="match status" value="1"/>
</dbReference>
<organism evidence="11 12">
    <name type="scientific">Candidatus Macondimonas diazotrophica</name>
    <dbReference type="NCBI Taxonomy" id="2305248"/>
    <lineage>
        <taxon>Bacteria</taxon>
        <taxon>Pseudomonadati</taxon>
        <taxon>Pseudomonadota</taxon>
        <taxon>Gammaproteobacteria</taxon>
        <taxon>Chromatiales</taxon>
        <taxon>Ectothiorhodospiraceae</taxon>
        <taxon>Candidatus Macondimonas</taxon>
    </lineage>
</organism>